<organism evidence="1 2">
    <name type="scientific">Phaeosphaeria nodorum (strain SN15 / ATCC MYA-4574 / FGSC 10173)</name>
    <name type="common">Glume blotch fungus</name>
    <name type="synonym">Parastagonospora nodorum</name>
    <dbReference type="NCBI Taxonomy" id="321614"/>
    <lineage>
        <taxon>Eukaryota</taxon>
        <taxon>Fungi</taxon>
        <taxon>Dikarya</taxon>
        <taxon>Ascomycota</taxon>
        <taxon>Pezizomycotina</taxon>
        <taxon>Dothideomycetes</taxon>
        <taxon>Pleosporomycetidae</taxon>
        <taxon>Pleosporales</taxon>
        <taxon>Pleosporineae</taxon>
        <taxon>Phaeosphaeriaceae</taxon>
        <taxon>Parastagonospora</taxon>
    </lineage>
</organism>
<dbReference type="InParanoid" id="Q0UFA5"/>
<name>Q0UFA5_PHANO</name>
<dbReference type="GeneID" id="5976753"/>
<evidence type="ECO:0000313" key="1">
    <source>
        <dbReference type="EMBL" id="EAT82824.1"/>
    </source>
</evidence>
<dbReference type="AlphaFoldDB" id="Q0UFA5"/>
<sequence length="79" mass="8799">MWLPAQLRMCKRSEVEYCVYDIFDNIASTLSCNAPPPAAQHICPKTAARCATEYQDPAIAEPMLNYLILFGTKADTTQS</sequence>
<accession>Q0UFA5</accession>
<protein>
    <submittedName>
        <fullName evidence="1">Uncharacterized protein</fullName>
    </submittedName>
</protein>
<dbReference type="KEGG" id="pno:SNOG_09559"/>
<gene>
    <name evidence="1" type="ORF">SNOG_09559</name>
</gene>
<dbReference type="RefSeq" id="XP_001799848.1">
    <property type="nucleotide sequence ID" value="XM_001799796.1"/>
</dbReference>
<proteinExistence type="predicted"/>
<evidence type="ECO:0000313" key="2">
    <source>
        <dbReference type="Proteomes" id="UP000001055"/>
    </source>
</evidence>
<dbReference type="Proteomes" id="UP000001055">
    <property type="component" value="Unassembled WGS sequence"/>
</dbReference>
<reference evidence="2" key="1">
    <citation type="journal article" date="2007" name="Plant Cell">
        <title>Dothideomycete-plant interactions illuminated by genome sequencing and EST analysis of the wheat pathogen Stagonospora nodorum.</title>
        <authorList>
            <person name="Hane J.K."/>
            <person name="Lowe R.G."/>
            <person name="Solomon P.S."/>
            <person name="Tan K.C."/>
            <person name="Schoch C.L."/>
            <person name="Spatafora J.W."/>
            <person name="Crous P.W."/>
            <person name="Kodira C."/>
            <person name="Birren B.W."/>
            <person name="Galagan J.E."/>
            <person name="Torriani S.F."/>
            <person name="McDonald B.A."/>
            <person name="Oliver R.P."/>
        </authorList>
    </citation>
    <scope>NUCLEOTIDE SEQUENCE [LARGE SCALE GENOMIC DNA]</scope>
    <source>
        <strain evidence="2">SN15 / ATCC MYA-4574 / FGSC 10173</strain>
    </source>
</reference>
<dbReference type="EMBL" id="CH445339">
    <property type="protein sequence ID" value="EAT82824.1"/>
    <property type="molecule type" value="Genomic_DNA"/>
</dbReference>